<dbReference type="InterPro" id="IPR043128">
    <property type="entry name" value="Rev_trsase/Diguanyl_cyclase"/>
</dbReference>
<evidence type="ECO:0000256" key="1">
    <source>
        <dbReference type="ARBA" id="ARBA00023268"/>
    </source>
</evidence>
<dbReference type="CDD" id="cd01647">
    <property type="entry name" value="RT_LTR"/>
    <property type="match status" value="1"/>
</dbReference>
<dbReference type="GO" id="GO:0003824">
    <property type="term" value="F:catalytic activity"/>
    <property type="evidence" value="ECO:0007669"/>
    <property type="project" value="UniProtKB-KW"/>
</dbReference>
<evidence type="ECO:0000313" key="4">
    <source>
        <dbReference type="EMBL" id="OWZ21395.1"/>
    </source>
</evidence>
<feature type="domain" description="Reverse transcriptase" evidence="2">
    <location>
        <begin position="79"/>
        <end position="189"/>
    </location>
</feature>
<dbReference type="AlphaFoldDB" id="A0A225WUU8"/>
<organism evidence="4 5">
    <name type="scientific">Phytophthora megakarya</name>
    <dbReference type="NCBI Taxonomy" id="4795"/>
    <lineage>
        <taxon>Eukaryota</taxon>
        <taxon>Sar</taxon>
        <taxon>Stramenopiles</taxon>
        <taxon>Oomycota</taxon>
        <taxon>Peronosporomycetes</taxon>
        <taxon>Peronosporales</taxon>
        <taxon>Peronosporaceae</taxon>
        <taxon>Phytophthora</taxon>
    </lineage>
</organism>
<dbReference type="SUPFAM" id="SSF56672">
    <property type="entry name" value="DNA/RNA polymerases"/>
    <property type="match status" value="1"/>
</dbReference>
<dbReference type="Pfam" id="PF17919">
    <property type="entry name" value="RT_RNaseH_2"/>
    <property type="match status" value="1"/>
</dbReference>
<evidence type="ECO:0000259" key="2">
    <source>
        <dbReference type="Pfam" id="PF00078"/>
    </source>
</evidence>
<dbReference type="OrthoDB" id="115141at2759"/>
<evidence type="ECO:0000313" key="5">
    <source>
        <dbReference type="Proteomes" id="UP000198211"/>
    </source>
</evidence>
<feature type="domain" description="Reverse transcriptase/retrotransposon-derived protein RNase H-like" evidence="3">
    <location>
        <begin position="261"/>
        <end position="355"/>
    </location>
</feature>
<proteinExistence type="predicted"/>
<accession>A0A225WUU8</accession>
<dbReference type="STRING" id="4795.A0A225WUU8"/>
<gene>
    <name evidence="4" type="ORF">PHMEG_0004072</name>
</gene>
<dbReference type="Pfam" id="PF00078">
    <property type="entry name" value="RVT_1"/>
    <property type="match status" value="1"/>
</dbReference>
<dbReference type="InterPro" id="IPR000477">
    <property type="entry name" value="RT_dom"/>
</dbReference>
<name>A0A225WUU8_9STRA</name>
<keyword evidence="1" id="KW-0511">Multifunctional enzyme</keyword>
<protein>
    <submittedName>
        <fullName evidence="4">Retroelement</fullName>
    </submittedName>
</protein>
<sequence length="364" mass="41401">MNDDDKEILLRLLRSYAALLEPKEGCPLMITLGLEHAIHSGNGTPIKVRPRRHAHNEQRVIDKEVRSMLRDKEIEPSAKKDGLVRFCIDYRLLNTIVKRDVYPLLRIDDTLDNLHGARRFSSLDLQAGYWQVPVAEADRDKTGFVTRQGRFRFVRMPFGLANAPRTYVESCLVYLDDVIVFSKGDMTRHVVKLAMYDLDHELDATGVHSMESLVQSVREFPVPVDTKAVKRFVHMTRFVPGIAIKAVPPTSLLRKDAVWRWTEPQQGAFEYLQTVLTERPVPDFSRPFKLVTDASAVGLKATLTQDQGLGEQPVAYASKANSPTVAKYSITDLECAIVVWEVKRFRPHLYGRKFELVTFPAALK</sequence>
<keyword evidence="5" id="KW-1185">Reference proteome</keyword>
<dbReference type="InterPro" id="IPR043502">
    <property type="entry name" value="DNA/RNA_pol_sf"/>
</dbReference>
<dbReference type="PANTHER" id="PTHR37984:SF5">
    <property type="entry name" value="PROTEIN NYNRIN-LIKE"/>
    <property type="match status" value="1"/>
</dbReference>
<evidence type="ECO:0000259" key="3">
    <source>
        <dbReference type="Pfam" id="PF17919"/>
    </source>
</evidence>
<dbReference type="InterPro" id="IPR050951">
    <property type="entry name" value="Retrovirus_Pol_polyprotein"/>
</dbReference>
<comment type="caution">
    <text evidence="4">The sequence shown here is derived from an EMBL/GenBank/DDBJ whole genome shotgun (WGS) entry which is preliminary data.</text>
</comment>
<dbReference type="Proteomes" id="UP000198211">
    <property type="component" value="Unassembled WGS sequence"/>
</dbReference>
<dbReference type="Gene3D" id="3.10.10.10">
    <property type="entry name" value="HIV Type 1 Reverse Transcriptase, subunit A, domain 1"/>
    <property type="match status" value="1"/>
</dbReference>
<dbReference type="Gene3D" id="3.30.70.270">
    <property type="match status" value="2"/>
</dbReference>
<dbReference type="EMBL" id="NBNE01000230">
    <property type="protein sequence ID" value="OWZ21395.1"/>
    <property type="molecule type" value="Genomic_DNA"/>
</dbReference>
<reference evidence="5" key="1">
    <citation type="submission" date="2017-03" db="EMBL/GenBank/DDBJ databases">
        <title>Phytopthora megakarya and P. palmivora, two closely related causual agents of cacao black pod achieved similar genome size and gene model numbers by different mechanisms.</title>
        <authorList>
            <person name="Ali S."/>
            <person name="Shao J."/>
            <person name="Larry D.J."/>
            <person name="Kronmiller B."/>
            <person name="Shen D."/>
            <person name="Strem M.D."/>
            <person name="Melnick R.L."/>
            <person name="Guiltinan M.J."/>
            <person name="Tyler B.M."/>
            <person name="Meinhardt L.W."/>
            <person name="Bailey B.A."/>
        </authorList>
    </citation>
    <scope>NUCLEOTIDE SEQUENCE [LARGE SCALE GENOMIC DNA]</scope>
    <source>
        <strain evidence="5">zdho120</strain>
    </source>
</reference>
<dbReference type="InterPro" id="IPR041577">
    <property type="entry name" value="RT_RNaseH_2"/>
</dbReference>
<dbReference type="PANTHER" id="PTHR37984">
    <property type="entry name" value="PROTEIN CBG26694"/>
    <property type="match status" value="1"/>
</dbReference>